<comment type="pathway">
    <text evidence="2">Pyrimidine metabolism; UMP biosynthesis via de novo pathway; UMP from orotate: step 2/2.</text>
</comment>
<evidence type="ECO:0000256" key="9">
    <source>
        <dbReference type="PIRSR" id="PIRSR614732-2"/>
    </source>
</evidence>
<dbReference type="InterPro" id="IPR001754">
    <property type="entry name" value="OMPdeCOase_dom"/>
</dbReference>
<dbReference type="AlphaFoldDB" id="A0A928TQ97"/>
<organism evidence="11 12">
    <name type="scientific">candidate division WWE3 bacterium</name>
    <dbReference type="NCBI Taxonomy" id="2053526"/>
    <lineage>
        <taxon>Bacteria</taxon>
        <taxon>Katanobacteria</taxon>
    </lineage>
</organism>
<dbReference type="Pfam" id="PF00215">
    <property type="entry name" value="OMPdecase"/>
    <property type="match status" value="1"/>
</dbReference>
<feature type="binding site" evidence="9">
    <location>
        <position position="175"/>
    </location>
    <ligand>
        <name>substrate</name>
    </ligand>
</feature>
<dbReference type="SMART" id="SM00934">
    <property type="entry name" value="OMPdecase"/>
    <property type="match status" value="1"/>
</dbReference>
<evidence type="ECO:0000259" key="10">
    <source>
        <dbReference type="SMART" id="SM00934"/>
    </source>
</evidence>
<gene>
    <name evidence="11" type="primary">pyrF</name>
    <name evidence="11" type="ORF">HS096_01640</name>
</gene>
<accession>A0A928TQ97</accession>
<feature type="binding site" evidence="9">
    <location>
        <position position="12"/>
    </location>
    <ligand>
        <name>substrate</name>
    </ligand>
</feature>
<evidence type="ECO:0000256" key="2">
    <source>
        <dbReference type="ARBA" id="ARBA00004861"/>
    </source>
</evidence>
<dbReference type="Proteomes" id="UP000710385">
    <property type="component" value="Unassembled WGS sequence"/>
</dbReference>
<dbReference type="InterPro" id="IPR014732">
    <property type="entry name" value="OMPdecase"/>
</dbReference>
<feature type="binding site" evidence="9">
    <location>
        <position position="116"/>
    </location>
    <ligand>
        <name>substrate</name>
    </ligand>
</feature>
<comment type="function">
    <text evidence="1">Catalyzes the decarboxylation of orotidine 5'-monophosphate (OMP) to uridine 5'-monophosphate (UMP).</text>
</comment>
<dbReference type="NCBIfam" id="NF001273">
    <property type="entry name" value="PRK00230.1"/>
    <property type="match status" value="1"/>
</dbReference>
<dbReference type="EC" id="4.1.1.23" evidence="3"/>
<dbReference type="GO" id="GO:0004590">
    <property type="term" value="F:orotidine-5'-phosphate decarboxylase activity"/>
    <property type="evidence" value="ECO:0007669"/>
    <property type="project" value="UniProtKB-EC"/>
</dbReference>
<dbReference type="NCBIfam" id="TIGR01740">
    <property type="entry name" value="pyrF"/>
    <property type="match status" value="1"/>
</dbReference>
<dbReference type="PANTHER" id="PTHR32119:SF2">
    <property type="entry name" value="OROTIDINE 5'-PHOSPHATE DECARBOXYLASE"/>
    <property type="match status" value="1"/>
</dbReference>
<name>A0A928TQ97_UNCKA</name>
<dbReference type="InterPro" id="IPR011060">
    <property type="entry name" value="RibuloseP-bd_barrel"/>
</dbReference>
<feature type="domain" description="Orotidine 5'-phosphate decarboxylase" evidence="10">
    <location>
        <begin position="6"/>
        <end position="220"/>
    </location>
</feature>
<feature type="binding site" evidence="9">
    <location>
        <position position="204"/>
    </location>
    <ligand>
        <name>substrate</name>
    </ligand>
</feature>
<dbReference type="EMBL" id="JABTTY010000001">
    <property type="protein sequence ID" value="MBE7525081.1"/>
    <property type="molecule type" value="Genomic_DNA"/>
</dbReference>
<evidence type="ECO:0000256" key="7">
    <source>
        <dbReference type="ARBA" id="ARBA00023239"/>
    </source>
</evidence>
<dbReference type="Gene3D" id="3.20.20.70">
    <property type="entry name" value="Aldolase class I"/>
    <property type="match status" value="1"/>
</dbReference>
<proteinExistence type="predicted"/>
<evidence type="ECO:0000256" key="4">
    <source>
        <dbReference type="ARBA" id="ARBA00021923"/>
    </source>
</evidence>
<keyword evidence="5" id="KW-0210">Decarboxylase</keyword>
<dbReference type="GO" id="GO:0005829">
    <property type="term" value="C:cytosol"/>
    <property type="evidence" value="ECO:0007669"/>
    <property type="project" value="TreeGrafter"/>
</dbReference>
<evidence type="ECO:0000313" key="11">
    <source>
        <dbReference type="EMBL" id="MBE7525081.1"/>
    </source>
</evidence>
<dbReference type="GO" id="GO:0044205">
    <property type="term" value="P:'de novo' UMP biosynthetic process"/>
    <property type="evidence" value="ECO:0007669"/>
    <property type="project" value="InterPro"/>
</dbReference>
<evidence type="ECO:0000256" key="3">
    <source>
        <dbReference type="ARBA" id="ARBA00012321"/>
    </source>
</evidence>
<evidence type="ECO:0000256" key="5">
    <source>
        <dbReference type="ARBA" id="ARBA00022793"/>
    </source>
</evidence>
<protein>
    <recommendedName>
        <fullName evidence="4">Orotidine 5'-phosphate decarboxylase</fullName>
        <ecNumber evidence="3">4.1.1.23</ecNumber>
    </recommendedName>
    <alternativeName>
        <fullName evidence="8">OMP decarboxylase</fullName>
    </alternativeName>
</protein>
<evidence type="ECO:0000256" key="1">
    <source>
        <dbReference type="ARBA" id="ARBA00002356"/>
    </source>
</evidence>
<dbReference type="GO" id="GO:0006207">
    <property type="term" value="P:'de novo' pyrimidine nucleobase biosynthetic process"/>
    <property type="evidence" value="ECO:0007669"/>
    <property type="project" value="InterPro"/>
</dbReference>
<keyword evidence="7 11" id="KW-0456">Lyase</keyword>
<sequence length="235" mass="25583">MKPEQRLIVALDNLEEHEIVPIVRELAPHVGMFKIGLELIIKLGAGRAVNMVREEGGKVFLDGTFHDIPQTMAMAAQATSRMQVEFFTIHACAGPDAIHEAVEASRTKILGVTVPTSIDEHRCLSIFGDAPDKKVLQFAGWIDDAGADGIVCSSREVALIRLRYRELILVTPGIRPAWACKDDQSRITTPAMAIKNGADYLVIGRPITRPPRKIGSRADAAKRVVEEIASAEGGI</sequence>
<dbReference type="PANTHER" id="PTHR32119">
    <property type="entry name" value="OROTIDINE 5'-PHOSPHATE DECARBOXYLASE"/>
    <property type="match status" value="1"/>
</dbReference>
<evidence type="ECO:0000313" key="12">
    <source>
        <dbReference type="Proteomes" id="UP000710385"/>
    </source>
</evidence>
<evidence type="ECO:0000256" key="8">
    <source>
        <dbReference type="ARBA" id="ARBA00033428"/>
    </source>
</evidence>
<evidence type="ECO:0000256" key="6">
    <source>
        <dbReference type="ARBA" id="ARBA00022975"/>
    </source>
</evidence>
<feature type="binding site" evidence="9">
    <location>
        <position position="184"/>
    </location>
    <ligand>
        <name>substrate</name>
    </ligand>
</feature>
<dbReference type="SUPFAM" id="SSF51366">
    <property type="entry name" value="Ribulose-phoshate binding barrel"/>
    <property type="match status" value="1"/>
</dbReference>
<dbReference type="CDD" id="cd04725">
    <property type="entry name" value="OMP_decarboxylase_like"/>
    <property type="match status" value="1"/>
</dbReference>
<comment type="caution">
    <text evidence="11">The sequence shown here is derived from an EMBL/GenBank/DDBJ whole genome shotgun (WGS) entry which is preliminary data.</text>
</comment>
<keyword evidence="6" id="KW-0665">Pyrimidine biosynthesis</keyword>
<reference evidence="11" key="1">
    <citation type="submission" date="2020-05" db="EMBL/GenBank/DDBJ databases">
        <title>High-Quality Genomes of Partial-Nitritation/Anammox System by Hierarchical Clustering Based Hybrid Assembly.</title>
        <authorList>
            <person name="Liu L."/>
            <person name="Wang Y."/>
            <person name="Che Y."/>
            <person name="Chen Y."/>
            <person name="Xia Y."/>
            <person name="Luo R."/>
            <person name="Cheng S.H."/>
            <person name="Zheng C."/>
            <person name="Zhang T."/>
        </authorList>
    </citation>
    <scope>NUCLEOTIDE SEQUENCE</scope>
    <source>
        <strain evidence="11">H1_PAT1</strain>
    </source>
</reference>
<dbReference type="InterPro" id="IPR013785">
    <property type="entry name" value="Aldolase_TIM"/>
</dbReference>
<feature type="binding site" evidence="9">
    <location>
        <position position="205"/>
    </location>
    <ligand>
        <name>substrate</name>
    </ligand>
</feature>
<feature type="binding site" evidence="9">
    <location>
        <position position="34"/>
    </location>
    <ligand>
        <name>substrate</name>
    </ligand>
</feature>